<keyword evidence="1" id="KW-0472">Membrane</keyword>
<name>B8HRR2_CYAP4</name>
<dbReference type="OrthoDB" id="451203at2"/>
<protein>
    <recommendedName>
        <fullName evidence="3">DUF3352 domain-containing protein</fullName>
    </recommendedName>
</protein>
<keyword evidence="1" id="KW-0812">Transmembrane</keyword>
<evidence type="ECO:0008006" key="3">
    <source>
        <dbReference type="Google" id="ProtNLM"/>
    </source>
</evidence>
<keyword evidence="1" id="KW-1133">Transmembrane helix</keyword>
<evidence type="ECO:0000256" key="1">
    <source>
        <dbReference type="SAM" id="Phobius"/>
    </source>
</evidence>
<dbReference type="InterPro" id="IPR021787">
    <property type="entry name" value="DUF3352"/>
</dbReference>
<dbReference type="Pfam" id="PF11832">
    <property type="entry name" value="DUF3352"/>
    <property type="match status" value="1"/>
</dbReference>
<dbReference type="KEGG" id="cyn:Cyan7425_3609"/>
<dbReference type="HOGENOM" id="CLU_029185_0_0_3"/>
<gene>
    <name evidence="2" type="ordered locus">Cyan7425_3609</name>
</gene>
<dbReference type="EMBL" id="CP001344">
    <property type="protein sequence ID" value="ACL45929.1"/>
    <property type="molecule type" value="Genomic_DNA"/>
</dbReference>
<accession>B8HRR2</accession>
<reference evidence="2" key="1">
    <citation type="submission" date="2009-01" db="EMBL/GenBank/DDBJ databases">
        <title>Complete sequence of chromosome Cyanothece sp. PCC 7425.</title>
        <authorList>
            <consortium name="US DOE Joint Genome Institute"/>
            <person name="Lucas S."/>
            <person name="Copeland A."/>
            <person name="Lapidus A."/>
            <person name="Glavina del Rio T."/>
            <person name="Dalin E."/>
            <person name="Tice H."/>
            <person name="Bruce D."/>
            <person name="Goodwin L."/>
            <person name="Pitluck S."/>
            <person name="Sims D."/>
            <person name="Meineke L."/>
            <person name="Brettin T."/>
            <person name="Detter J.C."/>
            <person name="Han C."/>
            <person name="Larimer F."/>
            <person name="Land M."/>
            <person name="Hauser L."/>
            <person name="Kyrpides N."/>
            <person name="Ovchinnikova G."/>
            <person name="Liberton M."/>
            <person name="Stoeckel J."/>
            <person name="Banerjee A."/>
            <person name="Singh A."/>
            <person name="Page L."/>
            <person name="Sato H."/>
            <person name="Zhao L."/>
            <person name="Sherman L."/>
            <person name="Pakrasi H."/>
            <person name="Richardson P."/>
        </authorList>
    </citation>
    <scope>NUCLEOTIDE SEQUENCE</scope>
    <source>
        <strain evidence="2">PCC 7425</strain>
    </source>
</reference>
<feature type="transmembrane region" description="Helical" evidence="1">
    <location>
        <begin position="12"/>
        <end position="32"/>
    </location>
</feature>
<dbReference type="AlphaFoldDB" id="B8HRR2"/>
<sequence>MPAQKKSPWQILLLLGATGVVIGGGAIAYLFWKKPPLAAVLPVGSNLIPQSALMSLSLSTDPAQWQQLQQLGTTGAPRALADQLGKLQTQFFSDRKLDYTRDIQPWVGPQSTLAVFPLTAATITSSQDQPQVWVLPIAQPDLAQSTLNRLLSSSTAKLNQRTYKGVDVRETAAKVPHPYAIAVLNQAIVFTSAPALIDQVIDTAQGQPSLQQLSRYIPAWEEVYVPDAFARLYINLPTAVDQTSSTPSPAPTANQAPRLQGLAANLSLSSGQLHLQSLTWLKPDSPSQAPLENRPQQLAQRLPANTLAVYTGSNFQQFWQTYGQASITPLPTPLQAEQIRTNFQAATGLNFDRDLVGWMNGEFAAALVPADASGRGVGLVFLSQTGDRSGAEKAFAQLNQVMQQKRQWLVKTSTVENQPVTTWKVPPGLPVATHGWLDQNTAFLTLGTNITPTILPQPQQPLAQASLFQAATASVLKSNSGQLFIDIPRTVSVLEGTPLLPKLSPEVKKAVQGIQAIGITSARNNDWSTRYDILVQLDK</sequence>
<organism evidence="2">
    <name type="scientific">Cyanothece sp. (strain PCC 7425 / ATCC 29141)</name>
    <dbReference type="NCBI Taxonomy" id="395961"/>
    <lineage>
        <taxon>Bacteria</taxon>
        <taxon>Bacillati</taxon>
        <taxon>Cyanobacteriota</taxon>
        <taxon>Cyanophyceae</taxon>
        <taxon>Gomontiellales</taxon>
        <taxon>Cyanothecaceae</taxon>
        <taxon>Cyanothece</taxon>
    </lineage>
</organism>
<dbReference type="STRING" id="395961.Cyan7425_3609"/>
<evidence type="ECO:0000313" key="2">
    <source>
        <dbReference type="EMBL" id="ACL45929.1"/>
    </source>
</evidence>
<proteinExistence type="predicted"/>
<dbReference type="eggNOG" id="COG3827">
    <property type="taxonomic scope" value="Bacteria"/>
</dbReference>